<evidence type="ECO:0000313" key="7">
    <source>
        <dbReference type="Proteomes" id="UP000515211"/>
    </source>
</evidence>
<evidence type="ECO:0000256" key="1">
    <source>
        <dbReference type="ARBA" id="ARBA00004123"/>
    </source>
</evidence>
<dbReference type="GO" id="GO:0003677">
    <property type="term" value="F:DNA binding"/>
    <property type="evidence" value="ECO:0007669"/>
    <property type="project" value="UniProtKB-KW"/>
</dbReference>
<evidence type="ECO:0000256" key="6">
    <source>
        <dbReference type="SAM" id="MobiDB-lite"/>
    </source>
</evidence>
<dbReference type="PANTHER" id="PTHR31920:SF132">
    <property type="entry name" value="TF-B3 DOMAIN-CONTAINING PROTEIN"/>
    <property type="match status" value="1"/>
</dbReference>
<proteinExistence type="predicted"/>
<keyword evidence="3" id="KW-0238">DNA-binding</keyword>
<dbReference type="GO" id="GO:0005634">
    <property type="term" value="C:nucleus"/>
    <property type="evidence" value="ECO:0007669"/>
    <property type="project" value="UniProtKB-SubCell"/>
</dbReference>
<sequence>MAGDYAKGDALRVIKAAGEPSRPMRLPIPNGLLPKNSNHLYVTVADGSNRTFKIACSPRGWKEITLGRGWQRFYHEYKLQPSNILLFKHKGRDDFSVHIFQSPGVERTYDTSGDDSGDNTPPQVSRKRTPATEGTRRRKGCINVPRSAAAAEVEQTFNSEHPFFIMHITKRLLGIHFLPNVPHFGEDVNDSVMVTLRSGEISVRAVYGRYVGQRRRNCGSISHGWAEFLHKCNVTVPKLGVFEISSTHPEVELLVQFVDFE</sequence>
<dbReference type="Proteomes" id="UP000515211">
    <property type="component" value="Chromosome 1"/>
</dbReference>
<dbReference type="InterPro" id="IPR050655">
    <property type="entry name" value="Plant_B3_domain"/>
</dbReference>
<organism evidence="7 8">
    <name type="scientific">Arachis duranensis</name>
    <name type="common">Wild peanut</name>
    <dbReference type="NCBI Taxonomy" id="130453"/>
    <lineage>
        <taxon>Eukaryota</taxon>
        <taxon>Viridiplantae</taxon>
        <taxon>Streptophyta</taxon>
        <taxon>Embryophyta</taxon>
        <taxon>Tracheophyta</taxon>
        <taxon>Spermatophyta</taxon>
        <taxon>Magnoliopsida</taxon>
        <taxon>eudicotyledons</taxon>
        <taxon>Gunneridae</taxon>
        <taxon>Pentapetalae</taxon>
        <taxon>rosids</taxon>
        <taxon>fabids</taxon>
        <taxon>Fabales</taxon>
        <taxon>Fabaceae</taxon>
        <taxon>Papilionoideae</taxon>
        <taxon>50 kb inversion clade</taxon>
        <taxon>dalbergioids sensu lato</taxon>
        <taxon>Dalbergieae</taxon>
        <taxon>Pterocarpus clade</taxon>
        <taxon>Arachis</taxon>
    </lineage>
</organism>
<keyword evidence="4" id="KW-0804">Transcription</keyword>
<dbReference type="InterPro" id="IPR015300">
    <property type="entry name" value="DNA-bd_pseudobarrel_sf"/>
</dbReference>
<dbReference type="RefSeq" id="XP_015947652.1">
    <property type="nucleotide sequence ID" value="XM_016092166.1"/>
</dbReference>
<dbReference type="Gene3D" id="2.40.330.10">
    <property type="entry name" value="DNA-binding pseudobarrel domain"/>
    <property type="match status" value="2"/>
</dbReference>
<keyword evidence="7" id="KW-1185">Reference proteome</keyword>
<comment type="subcellular location">
    <subcellularLocation>
        <location evidence="1">Nucleus</location>
    </subcellularLocation>
</comment>
<keyword evidence="2" id="KW-0805">Transcription regulation</keyword>
<dbReference type="SUPFAM" id="SSF101936">
    <property type="entry name" value="DNA-binding pseudobarrel domain"/>
    <property type="match status" value="1"/>
</dbReference>
<reference evidence="7" key="1">
    <citation type="journal article" date="2016" name="Nat. Genet.">
        <title>The genome sequences of Arachis duranensis and Arachis ipaensis, the diploid ancestors of cultivated peanut.</title>
        <authorList>
            <person name="Bertioli D.J."/>
            <person name="Cannon S.B."/>
            <person name="Froenicke L."/>
            <person name="Huang G."/>
            <person name="Farmer A.D."/>
            <person name="Cannon E.K."/>
            <person name="Liu X."/>
            <person name="Gao D."/>
            <person name="Clevenger J."/>
            <person name="Dash S."/>
            <person name="Ren L."/>
            <person name="Moretzsohn M.C."/>
            <person name="Shirasawa K."/>
            <person name="Huang W."/>
            <person name="Vidigal B."/>
            <person name="Abernathy B."/>
            <person name="Chu Y."/>
            <person name="Niederhuth C.E."/>
            <person name="Umale P."/>
            <person name="Araujo A.C."/>
            <person name="Kozik A."/>
            <person name="Kim K.D."/>
            <person name="Burow M.D."/>
            <person name="Varshney R.K."/>
            <person name="Wang X."/>
            <person name="Zhang X."/>
            <person name="Barkley N."/>
            <person name="Guimaraes P.M."/>
            <person name="Isobe S."/>
            <person name="Guo B."/>
            <person name="Liao B."/>
            <person name="Stalker H.T."/>
            <person name="Schmitz R.J."/>
            <person name="Scheffler B.E."/>
            <person name="Leal-Bertioli S.C."/>
            <person name="Xun X."/>
            <person name="Jackson S.A."/>
            <person name="Michelmore R."/>
            <person name="Ozias-Akins P."/>
        </authorList>
    </citation>
    <scope>NUCLEOTIDE SEQUENCE [LARGE SCALE GENOMIC DNA]</scope>
    <source>
        <strain evidence="7">cv. V14167</strain>
    </source>
</reference>
<accession>A0A6P4C0J5</accession>
<evidence type="ECO:0000256" key="2">
    <source>
        <dbReference type="ARBA" id="ARBA00023015"/>
    </source>
</evidence>
<keyword evidence="5" id="KW-0539">Nucleus</keyword>
<evidence type="ECO:0000256" key="4">
    <source>
        <dbReference type="ARBA" id="ARBA00023163"/>
    </source>
</evidence>
<name>A0A6P4C0J5_ARADU</name>
<dbReference type="KEGG" id="adu:107472646"/>
<feature type="region of interest" description="Disordered" evidence="6">
    <location>
        <begin position="106"/>
        <end position="139"/>
    </location>
</feature>
<dbReference type="AlphaFoldDB" id="A0A6P4C0J5"/>
<protein>
    <submittedName>
        <fullName evidence="8">Uncharacterized protein LOC107472646</fullName>
    </submittedName>
</protein>
<dbReference type="GeneID" id="107472646"/>
<gene>
    <name evidence="8" type="primary">LOC107472646</name>
</gene>
<evidence type="ECO:0000313" key="8">
    <source>
        <dbReference type="RefSeq" id="XP_015947652.1"/>
    </source>
</evidence>
<dbReference type="PANTHER" id="PTHR31920">
    <property type="entry name" value="B3 DOMAIN-CONTAINING"/>
    <property type="match status" value="1"/>
</dbReference>
<evidence type="ECO:0000256" key="3">
    <source>
        <dbReference type="ARBA" id="ARBA00023125"/>
    </source>
</evidence>
<reference evidence="8" key="2">
    <citation type="submission" date="2025-08" db="UniProtKB">
        <authorList>
            <consortium name="RefSeq"/>
        </authorList>
    </citation>
    <scope>IDENTIFICATION</scope>
    <source>
        <tissue evidence="8">Whole plant</tissue>
    </source>
</reference>
<evidence type="ECO:0000256" key="5">
    <source>
        <dbReference type="ARBA" id="ARBA00023242"/>
    </source>
</evidence>